<feature type="coiled-coil region" evidence="1">
    <location>
        <begin position="39"/>
        <end position="66"/>
    </location>
</feature>
<dbReference type="SUPFAM" id="SSF55166">
    <property type="entry name" value="Hedgehog/DD-peptidase"/>
    <property type="match status" value="1"/>
</dbReference>
<dbReference type="OrthoDB" id="9799970at2"/>
<dbReference type="Pfam" id="PF13539">
    <property type="entry name" value="Peptidase_M15_4"/>
    <property type="match status" value="1"/>
</dbReference>
<dbReference type="InterPro" id="IPR009045">
    <property type="entry name" value="Zn_M74/Hedgehog-like"/>
</dbReference>
<proteinExistence type="predicted"/>
<dbReference type="InterPro" id="IPR039561">
    <property type="entry name" value="Peptidase_M15C"/>
</dbReference>
<sequence>MRVLSALLIALAIASVPFAWHYAQRELAPVPPAAPVVDTSALEAEVAALREEVNQLQGRVDGLDIRTSLGLSRGNAEEQPVEETRAASDSLKDSFAQVVLIADRRAANEGFTVASPSFLQDLLGLPREGLTDDCQSATNPALKDLLKTENVGPIDARMLEPALVSLRQVFANVQVFEPELYARIKSAGSLCVRRIRGSITSASSHAYGLAVDINIDGVLDTLADGRTQLGLILLADFFKKEGWIWGAGFGREDSMHFEVSREKLLQWRRLGEI</sequence>
<feature type="domain" description="Peptidase M15C" evidence="2">
    <location>
        <begin position="200"/>
        <end position="259"/>
    </location>
</feature>
<organism evidence="3 4">
    <name type="scientific">Roseibium suaedae</name>
    <dbReference type="NCBI Taxonomy" id="735517"/>
    <lineage>
        <taxon>Bacteria</taxon>
        <taxon>Pseudomonadati</taxon>
        <taxon>Pseudomonadota</taxon>
        <taxon>Alphaproteobacteria</taxon>
        <taxon>Hyphomicrobiales</taxon>
        <taxon>Stappiaceae</taxon>
        <taxon>Roseibium</taxon>
    </lineage>
</organism>
<accession>A0A1M7P9G1</accession>
<keyword evidence="3" id="KW-0645">Protease</keyword>
<dbReference type="Gene3D" id="3.30.1380.10">
    <property type="match status" value="1"/>
</dbReference>
<protein>
    <submittedName>
        <fullName evidence="3">D-alanyl-D-alanine carboxypeptidase</fullName>
    </submittedName>
</protein>
<dbReference type="AlphaFoldDB" id="A0A1M7P9G1"/>
<dbReference type="RefSeq" id="WP_073015342.1">
    <property type="nucleotide sequence ID" value="NZ_FRBW01000006.1"/>
</dbReference>
<dbReference type="STRING" id="735517.SAMN05444272_4213"/>
<keyword evidence="1" id="KW-0175">Coiled coil</keyword>
<keyword evidence="3" id="KW-0378">Hydrolase</keyword>
<evidence type="ECO:0000256" key="1">
    <source>
        <dbReference type="SAM" id="Coils"/>
    </source>
</evidence>
<gene>
    <name evidence="3" type="ORF">SAMN05444272_4213</name>
</gene>
<evidence type="ECO:0000313" key="3">
    <source>
        <dbReference type="EMBL" id="SHN13095.1"/>
    </source>
</evidence>
<dbReference type="GO" id="GO:0004180">
    <property type="term" value="F:carboxypeptidase activity"/>
    <property type="evidence" value="ECO:0007669"/>
    <property type="project" value="UniProtKB-KW"/>
</dbReference>
<reference evidence="3 4" key="1">
    <citation type="submission" date="2016-11" db="EMBL/GenBank/DDBJ databases">
        <authorList>
            <person name="Jaros S."/>
            <person name="Januszkiewicz K."/>
            <person name="Wedrychowicz H."/>
        </authorList>
    </citation>
    <scope>NUCLEOTIDE SEQUENCE [LARGE SCALE GENOMIC DNA]</scope>
    <source>
        <strain evidence="3 4">DSM 22153</strain>
    </source>
</reference>
<evidence type="ECO:0000313" key="4">
    <source>
        <dbReference type="Proteomes" id="UP000186002"/>
    </source>
</evidence>
<name>A0A1M7P9G1_9HYPH</name>
<keyword evidence="4" id="KW-1185">Reference proteome</keyword>
<dbReference type="EMBL" id="FRBW01000006">
    <property type="protein sequence ID" value="SHN13095.1"/>
    <property type="molecule type" value="Genomic_DNA"/>
</dbReference>
<dbReference type="Proteomes" id="UP000186002">
    <property type="component" value="Unassembled WGS sequence"/>
</dbReference>
<keyword evidence="3" id="KW-0121">Carboxypeptidase</keyword>
<evidence type="ECO:0000259" key="2">
    <source>
        <dbReference type="Pfam" id="PF13539"/>
    </source>
</evidence>